<gene>
    <name evidence="2" type="ORF">Bca52824_001075</name>
</gene>
<keyword evidence="1" id="KW-0812">Transmembrane</keyword>
<keyword evidence="1" id="KW-0472">Membrane</keyword>
<dbReference type="OrthoDB" id="8904098at2759"/>
<evidence type="ECO:0000313" key="3">
    <source>
        <dbReference type="Proteomes" id="UP000886595"/>
    </source>
</evidence>
<dbReference type="Proteomes" id="UP000886595">
    <property type="component" value="Unassembled WGS sequence"/>
</dbReference>
<reference evidence="2 3" key="1">
    <citation type="submission" date="2020-02" db="EMBL/GenBank/DDBJ databases">
        <authorList>
            <person name="Ma Q."/>
            <person name="Huang Y."/>
            <person name="Song X."/>
            <person name="Pei D."/>
        </authorList>
    </citation>
    <scope>NUCLEOTIDE SEQUENCE [LARGE SCALE GENOMIC DNA]</scope>
    <source>
        <strain evidence="2">Sxm20200214</strain>
        <tissue evidence="2">Leaf</tissue>
    </source>
</reference>
<dbReference type="AlphaFoldDB" id="A0A8X7WJF5"/>
<protein>
    <submittedName>
        <fullName evidence="2">Uncharacterized protein</fullName>
    </submittedName>
</protein>
<sequence length="134" mass="14070">MAGSVTGDAETQISNTKRRVGATLLGLTIAAWGWLLNLIVYLIEEFNVKSIAAAQISNIVSGCICMVPAVGAIAADSFFGTIPVISVSAFISLMGVALLTLTAALDSLRPNPVRQLQAYANLLRKSSSVSFTRP</sequence>
<name>A0A8X7WJF5_BRACI</name>
<feature type="transmembrane region" description="Helical" evidence="1">
    <location>
        <begin position="81"/>
        <end position="105"/>
    </location>
</feature>
<feature type="transmembrane region" description="Helical" evidence="1">
    <location>
        <begin position="55"/>
        <end position="75"/>
    </location>
</feature>
<dbReference type="Gene3D" id="1.20.1250.20">
    <property type="entry name" value="MFS general substrate transporter like domains"/>
    <property type="match status" value="1"/>
</dbReference>
<dbReference type="EMBL" id="JAAMPC010000001">
    <property type="protein sequence ID" value="KAG2329895.1"/>
    <property type="molecule type" value="Genomic_DNA"/>
</dbReference>
<dbReference type="InterPro" id="IPR036259">
    <property type="entry name" value="MFS_trans_sf"/>
</dbReference>
<feature type="transmembrane region" description="Helical" evidence="1">
    <location>
        <begin position="20"/>
        <end position="43"/>
    </location>
</feature>
<comment type="caution">
    <text evidence="2">The sequence shown here is derived from an EMBL/GenBank/DDBJ whole genome shotgun (WGS) entry which is preliminary data.</text>
</comment>
<accession>A0A8X7WJF5</accession>
<dbReference type="PANTHER" id="PTHR11654">
    <property type="entry name" value="OLIGOPEPTIDE TRANSPORTER-RELATED"/>
    <property type="match status" value="1"/>
</dbReference>
<keyword evidence="1" id="KW-1133">Transmembrane helix</keyword>
<proteinExistence type="predicted"/>
<keyword evidence="3" id="KW-1185">Reference proteome</keyword>
<evidence type="ECO:0000256" key="1">
    <source>
        <dbReference type="SAM" id="Phobius"/>
    </source>
</evidence>
<organism evidence="2 3">
    <name type="scientific">Brassica carinata</name>
    <name type="common">Ethiopian mustard</name>
    <name type="synonym">Abyssinian cabbage</name>
    <dbReference type="NCBI Taxonomy" id="52824"/>
    <lineage>
        <taxon>Eukaryota</taxon>
        <taxon>Viridiplantae</taxon>
        <taxon>Streptophyta</taxon>
        <taxon>Embryophyta</taxon>
        <taxon>Tracheophyta</taxon>
        <taxon>Spermatophyta</taxon>
        <taxon>Magnoliopsida</taxon>
        <taxon>eudicotyledons</taxon>
        <taxon>Gunneridae</taxon>
        <taxon>Pentapetalae</taxon>
        <taxon>rosids</taxon>
        <taxon>malvids</taxon>
        <taxon>Brassicales</taxon>
        <taxon>Brassicaceae</taxon>
        <taxon>Brassiceae</taxon>
        <taxon>Brassica</taxon>
    </lineage>
</organism>
<evidence type="ECO:0000313" key="2">
    <source>
        <dbReference type="EMBL" id="KAG2329895.1"/>
    </source>
</evidence>